<reference evidence="1" key="1">
    <citation type="submission" date="2016-10" db="EMBL/GenBank/DDBJ databases">
        <title>Sequence of Gallionella enrichment culture.</title>
        <authorList>
            <person name="Poehlein A."/>
            <person name="Muehling M."/>
            <person name="Daniel R."/>
        </authorList>
    </citation>
    <scope>NUCLEOTIDE SEQUENCE</scope>
</reference>
<proteinExistence type="predicted"/>
<gene>
    <name evidence="1" type="ORF">GALL_427720</name>
</gene>
<accession>A0A1J5PVR0</accession>
<dbReference type="Pfam" id="PF07592">
    <property type="entry name" value="DDE_Tnp_ISAZ013"/>
    <property type="match status" value="1"/>
</dbReference>
<evidence type="ECO:0000313" key="1">
    <source>
        <dbReference type="EMBL" id="OIQ75561.1"/>
    </source>
</evidence>
<name>A0A1J5PVR0_9ZZZZ</name>
<dbReference type="InterPro" id="IPR011518">
    <property type="entry name" value="Transposase_36"/>
</dbReference>
<comment type="caution">
    <text evidence="1">The sequence shown here is derived from an EMBL/GenBank/DDBJ whole genome shotgun (WGS) entry which is preliminary data.</text>
</comment>
<dbReference type="EMBL" id="MLJW01002129">
    <property type="protein sequence ID" value="OIQ75561.1"/>
    <property type="molecule type" value="Genomic_DNA"/>
</dbReference>
<dbReference type="NCBIfam" id="NF033519">
    <property type="entry name" value="transpos_ISAzo13"/>
    <property type="match status" value="1"/>
</dbReference>
<sequence>MQDDSPIGQRWALMRDRLDERQRRALAAAEAKVIGRGGTSQVAAATGLARGTIAAGMLELEGTDNEFMAGAQLAPPSATRRPGGGRKPLTHKDPTLVADLLALVEPTTRGDPESPLRWSCKSLRVLAEQLQQQGHAVSHVVVGQLLKAQGFSLQGNAKVIEGNQSPDRNAQFEHINATVSAALARGQPVISVDTKKKELVGQFRNGGKEWSPVGEPAQVKVHDFVDPELGRASPYGVYDIGADQGWVSVGTDHDTATFAVQTIRRWWYAMGKPRYPKARELTITADGGGSNGHRVRLWKLELGRFAQEAGLNIRVCHFPPGTSKWNKIEHRMFSFITMNWRAQPLVSHEVIVNLIADTKTRSGLTVHAELDTNSYPKGVVVTDAALATIRIEPNKFHGDWNYCIRSG</sequence>
<protein>
    <submittedName>
        <fullName evidence="1">Rhodopirellula transposase</fullName>
    </submittedName>
</protein>
<organism evidence="1">
    <name type="scientific">mine drainage metagenome</name>
    <dbReference type="NCBI Taxonomy" id="410659"/>
    <lineage>
        <taxon>unclassified sequences</taxon>
        <taxon>metagenomes</taxon>
        <taxon>ecological metagenomes</taxon>
    </lineage>
</organism>
<dbReference type="AlphaFoldDB" id="A0A1J5PVR0"/>